<proteinExistence type="predicted"/>
<feature type="coiled-coil region" evidence="1">
    <location>
        <begin position="48"/>
        <end position="113"/>
    </location>
</feature>
<reference evidence="4" key="1">
    <citation type="submission" date="2017-12" db="EMBL/GenBank/DDBJ databases">
        <title>The genome sequence of Pantoea sp. 596.</title>
        <authorList>
            <person name="Gao J."/>
            <person name="Mao X."/>
            <person name="Sun J."/>
        </authorList>
    </citation>
    <scope>NUCLEOTIDE SEQUENCE [LARGE SCALE GENOMIC DNA]</scope>
    <source>
        <strain evidence="4">596</strain>
    </source>
</reference>
<gene>
    <name evidence="3" type="ORF">PZBJ_20320</name>
</gene>
<evidence type="ECO:0000313" key="4">
    <source>
        <dbReference type="Proteomes" id="UP000234296"/>
    </source>
</evidence>
<dbReference type="Proteomes" id="UP000234296">
    <property type="component" value="Unassembled WGS sequence"/>
</dbReference>
<keyword evidence="2" id="KW-0812">Transmembrane</keyword>
<dbReference type="RefSeq" id="WP_101763997.1">
    <property type="nucleotide sequence ID" value="NZ_PJRT01000032.1"/>
</dbReference>
<feature type="transmembrane region" description="Helical" evidence="2">
    <location>
        <begin position="9"/>
        <end position="32"/>
    </location>
</feature>
<dbReference type="PROSITE" id="PS51257">
    <property type="entry name" value="PROKAR_LIPOPROTEIN"/>
    <property type="match status" value="1"/>
</dbReference>
<evidence type="ECO:0000256" key="1">
    <source>
        <dbReference type="SAM" id="Coils"/>
    </source>
</evidence>
<accession>A0ABX4SL27</accession>
<evidence type="ECO:0000256" key="2">
    <source>
        <dbReference type="SAM" id="Phobius"/>
    </source>
</evidence>
<dbReference type="EMBL" id="PJRT01000032">
    <property type="protein sequence ID" value="PLR20399.1"/>
    <property type="molecule type" value="Genomic_DNA"/>
</dbReference>
<protein>
    <submittedName>
        <fullName evidence="3">Uncharacterized protein</fullName>
    </submittedName>
</protein>
<keyword evidence="4" id="KW-1185">Reference proteome</keyword>
<evidence type="ECO:0000313" key="3">
    <source>
        <dbReference type="EMBL" id="PLR20399.1"/>
    </source>
</evidence>
<keyword evidence="2" id="KW-1133">Transmembrane helix</keyword>
<comment type="caution">
    <text evidence="3">The sequence shown here is derived from an EMBL/GenBank/DDBJ whole genome shotgun (WGS) entry which is preliminary data.</text>
</comment>
<keyword evidence="2" id="KW-0472">Membrane</keyword>
<name>A0ABX4SL27_9GAMM</name>
<sequence>MDFEITKEFFIGAGGSLAACVAGILGFSRYWVSGRAANANDRSQMNMLQFLTDELKSTKAENKELRDEIEQRDETIRKYWAEIGETKTSLRLIQESQRHLEEQNTLLKEQIHELTTSNIELMKQVVELRDSLRV</sequence>
<organism evidence="3 4">
    <name type="scientific">Pantoea endophytica</name>
    <dbReference type="NCBI Taxonomy" id="92488"/>
    <lineage>
        <taxon>Bacteria</taxon>
        <taxon>Pseudomonadati</taxon>
        <taxon>Pseudomonadota</taxon>
        <taxon>Gammaproteobacteria</taxon>
        <taxon>Enterobacterales</taxon>
        <taxon>Erwiniaceae</taxon>
        <taxon>Pantoea</taxon>
    </lineage>
</organism>
<keyword evidence="1" id="KW-0175">Coiled coil</keyword>